<dbReference type="EMBL" id="GAMD01002605">
    <property type="protein sequence ID" value="JAA98985.1"/>
    <property type="molecule type" value="mRNA"/>
</dbReference>
<feature type="compositionally biased region" description="Polar residues" evidence="1">
    <location>
        <begin position="1"/>
        <end position="11"/>
    </location>
</feature>
<organism evidence="2">
    <name type="scientific">Anopheles aquasalis</name>
    <name type="common">Malaria mosquito</name>
    <dbReference type="NCBI Taxonomy" id="42839"/>
    <lineage>
        <taxon>Eukaryota</taxon>
        <taxon>Metazoa</taxon>
        <taxon>Ecdysozoa</taxon>
        <taxon>Arthropoda</taxon>
        <taxon>Hexapoda</taxon>
        <taxon>Insecta</taxon>
        <taxon>Pterygota</taxon>
        <taxon>Neoptera</taxon>
        <taxon>Endopterygota</taxon>
        <taxon>Diptera</taxon>
        <taxon>Nematocera</taxon>
        <taxon>Culicoidea</taxon>
        <taxon>Culicidae</taxon>
        <taxon>Anophelinae</taxon>
        <taxon>Anopheles</taxon>
    </lineage>
</organism>
<accession>T1DNS8</accession>
<dbReference type="VEuPathDB" id="VectorBase:AAQUA_003998"/>
<evidence type="ECO:0000256" key="1">
    <source>
        <dbReference type="SAM" id="MobiDB-lite"/>
    </source>
</evidence>
<reference evidence="2" key="1">
    <citation type="submission" date="2013-07" db="EMBL/GenBank/DDBJ databases">
        <title>Transcriptome sequencing and developmental regulation of gene expression in Anopheles aquasalis.</title>
        <authorList>
            <consortium name="Brazilian Malaria Network (MCT/CNPq/MS/SCTIE/DECIT/PRONEX 555648/2009-5) and Research Network on Bioactive Molecules from Arthropod Vectors (NAP-MOBIARVE"/>
            <consortium name="University of Sao Paulo)"/>
            <person name="Marinotti O."/>
            <person name="Ribeiro J.M.C."/>
            <person name="Costa-da-Silva A.L."/>
            <person name="Silva M.C.P."/>
            <person name="Lopes A.R."/>
            <person name="Barros M.S."/>
            <person name="Sa-Nunes A."/>
            <person name="Konjin B.B."/>
            <person name="Carvalho E."/>
            <person name="Suesdek L."/>
            <person name="Silva-Neto M.A.C."/>
            <person name="Capurro M.L."/>
        </authorList>
    </citation>
    <scope>NUCLEOTIDE SEQUENCE</scope>
    <source>
        <tissue evidence="2">Whole body</tissue>
    </source>
</reference>
<protein>
    <submittedName>
        <fullName evidence="2">Uncharacterized protein</fullName>
    </submittedName>
</protein>
<feature type="region of interest" description="Disordered" evidence="1">
    <location>
        <begin position="1"/>
        <end position="38"/>
    </location>
</feature>
<dbReference type="AlphaFoldDB" id="T1DNS8"/>
<proteinExistence type="evidence at transcript level"/>
<evidence type="ECO:0000313" key="2">
    <source>
        <dbReference type="EMBL" id="JAA98985.1"/>
    </source>
</evidence>
<sequence>MAQNSNQSSAGGRSEDRPNAGGSNPNLASTNIANNNNSAEDFSEYANIRNSNEPAGLGQLLSVDIEPERCEFVFGETELTFDSVDCIKGFRNGFLYTGPHDLVKEYTFPSSNLMNAHELHQTHPRKHMAVAEKSQETSPPPNPVPNFLKISDHNPSPPIWQPHQVLADCLSLQMEVGDVQTSSCILMALGERRHTFAD</sequence>
<name>T1DNS8_ANOAQ</name>
<feature type="compositionally biased region" description="Low complexity" evidence="1">
    <location>
        <begin position="24"/>
        <end position="38"/>
    </location>
</feature>